<dbReference type="InterPro" id="IPR050715">
    <property type="entry name" value="LRR-SigEffector_domain"/>
</dbReference>
<keyword evidence="5" id="KW-1185">Reference proteome</keyword>
<dbReference type="Gene3D" id="3.80.10.10">
    <property type="entry name" value="Ribonuclease Inhibitor"/>
    <property type="match status" value="3"/>
</dbReference>
<dbReference type="STRING" id="4540.A0A3L6RID4"/>
<sequence>MHDLVYDLARSIMDEGMIVYNPNKMTSVADQQYYRYALLTNCSEPLKISTILPAKLRALLFNDCSKLDLRGSAFTFSKCLRVLDLSESSISKLPDSLGNLKQLRFLIAPGLKNPKFPVSITRITKLQYLDIHGSSQVTTILESIGKLDCLMHLDLSGCIEIVKMPESLGNLKKLLHLELSSCSRLERIPESVYGLTKLQYLNLSGCSKLQRLPQDLCSLVELQYFSISGCSKIPGLPVGFGKLTNLFHLDLSRCSFVMLEEFGGFTELKYLNLSGSLSNNRQDERAFFQLSRLTLSNMERLEDWSTTNSSNIERLPQDLCILPKLQYLNLSCCSNLESLPQDLGELTELQNLCLSHSCKLNVLPESLGKLTNLVHLDLSQRPFVMVEALSGLTKLKYLNLSGSLHTNDRQAEKSISYISTLTNLEHLDLSWNFFGYLPESLGNLKRLRVLDISGCKHLSSIPVSISSIDSLEMLSLIECSEGLKNNNFLFGPPPKCSQLPLFNVLPNSGDSGSNLLRLKGINPSELEILHLENVRIPGETNEIEYGGEEMKAEEVIKTRNHMHNKENLSKLRLQWHMGSQRTLNDKDVMAELVPPSGLC</sequence>
<evidence type="ECO:0000259" key="3">
    <source>
        <dbReference type="Pfam" id="PF23598"/>
    </source>
</evidence>
<reference evidence="5" key="1">
    <citation type="journal article" date="2019" name="Nat. Commun.">
        <title>The genome of broomcorn millet.</title>
        <authorList>
            <person name="Zou C."/>
            <person name="Miki D."/>
            <person name="Li D."/>
            <person name="Tang Q."/>
            <person name="Xiao L."/>
            <person name="Rajput S."/>
            <person name="Deng P."/>
            <person name="Jia W."/>
            <person name="Huang R."/>
            <person name="Zhang M."/>
            <person name="Sun Y."/>
            <person name="Hu J."/>
            <person name="Fu X."/>
            <person name="Schnable P.S."/>
            <person name="Li F."/>
            <person name="Zhang H."/>
            <person name="Feng B."/>
            <person name="Zhu X."/>
            <person name="Liu R."/>
            <person name="Schnable J.C."/>
            <person name="Zhu J.-K."/>
            <person name="Zhang H."/>
        </authorList>
    </citation>
    <scope>NUCLEOTIDE SEQUENCE [LARGE SCALE GENOMIC DNA]</scope>
</reference>
<dbReference type="OrthoDB" id="695281at2759"/>
<dbReference type="PANTHER" id="PTHR45752">
    <property type="entry name" value="LEUCINE-RICH REPEAT-CONTAINING"/>
    <property type="match status" value="1"/>
</dbReference>
<dbReference type="PANTHER" id="PTHR45752:SF152">
    <property type="entry name" value="OS11G0213700 PROTEIN"/>
    <property type="match status" value="1"/>
</dbReference>
<dbReference type="InterPro" id="IPR032675">
    <property type="entry name" value="LRR_dom_sf"/>
</dbReference>
<gene>
    <name evidence="4" type="ORF">C2845_PM13G09120</name>
</gene>
<keyword evidence="1" id="KW-0433">Leucine-rich repeat</keyword>
<comment type="caution">
    <text evidence="4">The sequence shown here is derived from an EMBL/GenBank/DDBJ whole genome shotgun (WGS) entry which is preliminary data.</text>
</comment>
<evidence type="ECO:0000313" key="5">
    <source>
        <dbReference type="Proteomes" id="UP000275267"/>
    </source>
</evidence>
<accession>A0A3L6RID4</accession>
<proteinExistence type="predicted"/>
<feature type="domain" description="Disease resistance R13L4/SHOC-2-like LRR" evidence="3">
    <location>
        <begin position="153"/>
        <end position="310"/>
    </location>
</feature>
<evidence type="ECO:0000256" key="1">
    <source>
        <dbReference type="ARBA" id="ARBA00022614"/>
    </source>
</evidence>
<protein>
    <recommendedName>
        <fullName evidence="3">Disease resistance R13L4/SHOC-2-like LRR domain-containing protein</fullName>
    </recommendedName>
</protein>
<dbReference type="InterPro" id="IPR006553">
    <property type="entry name" value="Leu-rich_rpt_Cys-con_subtyp"/>
</dbReference>
<dbReference type="SMART" id="SM00367">
    <property type="entry name" value="LRR_CC"/>
    <property type="match status" value="5"/>
</dbReference>
<dbReference type="AlphaFoldDB" id="A0A3L6RID4"/>
<dbReference type="InterPro" id="IPR001611">
    <property type="entry name" value="Leu-rich_rpt"/>
</dbReference>
<dbReference type="InterPro" id="IPR055414">
    <property type="entry name" value="LRR_R13L4/SHOC2-like"/>
</dbReference>
<dbReference type="Pfam" id="PF00560">
    <property type="entry name" value="LRR_1"/>
    <property type="match status" value="2"/>
</dbReference>
<evidence type="ECO:0000313" key="4">
    <source>
        <dbReference type="EMBL" id="RLN04264.1"/>
    </source>
</evidence>
<keyword evidence="2" id="KW-0677">Repeat</keyword>
<dbReference type="EMBL" id="PQIB02000008">
    <property type="protein sequence ID" value="RLN04264.1"/>
    <property type="molecule type" value="Genomic_DNA"/>
</dbReference>
<dbReference type="SUPFAM" id="SSF52058">
    <property type="entry name" value="L domain-like"/>
    <property type="match status" value="1"/>
</dbReference>
<dbReference type="SUPFAM" id="SSF52047">
    <property type="entry name" value="RNI-like"/>
    <property type="match status" value="1"/>
</dbReference>
<dbReference type="SMART" id="SM00369">
    <property type="entry name" value="LRR_TYP"/>
    <property type="match status" value="5"/>
</dbReference>
<organism evidence="4 5">
    <name type="scientific">Panicum miliaceum</name>
    <name type="common">Proso millet</name>
    <name type="synonym">Broomcorn millet</name>
    <dbReference type="NCBI Taxonomy" id="4540"/>
    <lineage>
        <taxon>Eukaryota</taxon>
        <taxon>Viridiplantae</taxon>
        <taxon>Streptophyta</taxon>
        <taxon>Embryophyta</taxon>
        <taxon>Tracheophyta</taxon>
        <taxon>Spermatophyta</taxon>
        <taxon>Magnoliopsida</taxon>
        <taxon>Liliopsida</taxon>
        <taxon>Poales</taxon>
        <taxon>Poaceae</taxon>
        <taxon>PACMAD clade</taxon>
        <taxon>Panicoideae</taxon>
        <taxon>Panicodae</taxon>
        <taxon>Paniceae</taxon>
        <taxon>Panicinae</taxon>
        <taxon>Panicum</taxon>
        <taxon>Panicum sect. Panicum</taxon>
    </lineage>
</organism>
<evidence type="ECO:0000256" key="2">
    <source>
        <dbReference type="ARBA" id="ARBA00022737"/>
    </source>
</evidence>
<name>A0A3L6RID4_PANMI</name>
<dbReference type="Proteomes" id="UP000275267">
    <property type="component" value="Unassembled WGS sequence"/>
</dbReference>
<feature type="domain" description="Disease resistance R13L4/SHOC-2-like LRR" evidence="3">
    <location>
        <begin position="318"/>
        <end position="431"/>
    </location>
</feature>
<dbReference type="Pfam" id="PF23598">
    <property type="entry name" value="LRR_14"/>
    <property type="match status" value="2"/>
</dbReference>
<dbReference type="InterPro" id="IPR003591">
    <property type="entry name" value="Leu-rich_rpt_typical-subtyp"/>
</dbReference>